<dbReference type="InterPro" id="IPR043128">
    <property type="entry name" value="Rev_trsase/Diguanyl_cyclase"/>
</dbReference>
<feature type="domain" description="PAC" evidence="1">
    <location>
        <begin position="123"/>
        <end position="175"/>
    </location>
</feature>
<evidence type="ECO:0000259" key="3">
    <source>
        <dbReference type="PROSITE" id="PS50887"/>
    </source>
</evidence>
<evidence type="ECO:0000259" key="2">
    <source>
        <dbReference type="PROSITE" id="PS50883"/>
    </source>
</evidence>
<dbReference type="InterPro" id="IPR000160">
    <property type="entry name" value="GGDEF_dom"/>
</dbReference>
<dbReference type="InterPro" id="IPR000700">
    <property type="entry name" value="PAS-assoc_C"/>
</dbReference>
<dbReference type="RefSeq" id="WP_301138932.1">
    <property type="nucleotide sequence ID" value="NZ_JAUHTQ010000011.1"/>
</dbReference>
<dbReference type="SUPFAM" id="SSF141868">
    <property type="entry name" value="EAL domain-like"/>
    <property type="match status" value="1"/>
</dbReference>
<dbReference type="Gene3D" id="3.30.70.270">
    <property type="match status" value="1"/>
</dbReference>
<dbReference type="InterPro" id="IPR001633">
    <property type="entry name" value="EAL_dom"/>
</dbReference>
<evidence type="ECO:0000313" key="5">
    <source>
        <dbReference type="Proteomes" id="UP001172743"/>
    </source>
</evidence>
<dbReference type="PROSITE" id="PS50887">
    <property type="entry name" value="GGDEF"/>
    <property type="match status" value="1"/>
</dbReference>
<dbReference type="Gene3D" id="2.40.10.220">
    <property type="entry name" value="predicted glycosyltransferase like domains"/>
    <property type="match status" value="1"/>
</dbReference>
<proteinExistence type="predicted"/>
<dbReference type="InterPro" id="IPR052155">
    <property type="entry name" value="Biofilm_reg_signaling"/>
</dbReference>
<feature type="domain" description="EAL" evidence="2">
    <location>
        <begin position="345"/>
        <end position="600"/>
    </location>
</feature>
<dbReference type="PANTHER" id="PTHR44757">
    <property type="entry name" value="DIGUANYLATE CYCLASE DGCP"/>
    <property type="match status" value="1"/>
</dbReference>
<dbReference type="SUPFAM" id="SSF55073">
    <property type="entry name" value="Nucleotide cyclase"/>
    <property type="match status" value="1"/>
</dbReference>
<dbReference type="Pfam" id="PF00563">
    <property type="entry name" value="EAL"/>
    <property type="match status" value="1"/>
</dbReference>
<dbReference type="InterPro" id="IPR035965">
    <property type="entry name" value="PAS-like_dom_sf"/>
</dbReference>
<dbReference type="Gene3D" id="3.30.450.20">
    <property type="entry name" value="PAS domain"/>
    <property type="match status" value="1"/>
</dbReference>
<dbReference type="SMART" id="SM00267">
    <property type="entry name" value="GGDEF"/>
    <property type="match status" value="1"/>
</dbReference>
<dbReference type="NCBIfam" id="TIGR00254">
    <property type="entry name" value="GGDEF"/>
    <property type="match status" value="1"/>
</dbReference>
<dbReference type="CDD" id="cd01949">
    <property type="entry name" value="GGDEF"/>
    <property type="match status" value="1"/>
</dbReference>
<dbReference type="InterPro" id="IPR035919">
    <property type="entry name" value="EAL_sf"/>
</dbReference>
<dbReference type="PANTHER" id="PTHR44757:SF2">
    <property type="entry name" value="BIOFILM ARCHITECTURE MAINTENANCE PROTEIN MBAA"/>
    <property type="match status" value="1"/>
</dbReference>
<accession>A0ABT8GT92</accession>
<name>A0ABT8GT92_9BACL</name>
<evidence type="ECO:0000313" key="4">
    <source>
        <dbReference type="EMBL" id="MDN4494630.1"/>
    </source>
</evidence>
<reference evidence="4" key="1">
    <citation type="submission" date="2023-07" db="EMBL/GenBank/DDBJ databases">
        <title>Ureibacillus sp. isolated from freshwater well.</title>
        <authorList>
            <person name="Kirdat K."/>
            <person name="Bhatt A."/>
            <person name="Teware R."/>
            <person name="Bhavsar Y."/>
            <person name="Yadav A."/>
        </authorList>
    </citation>
    <scope>NUCLEOTIDE SEQUENCE</scope>
    <source>
        <strain evidence="4">BA0131</strain>
    </source>
</reference>
<protein>
    <submittedName>
        <fullName evidence="4">EAL domain-containing protein</fullName>
    </submittedName>
</protein>
<dbReference type="SMART" id="SM00052">
    <property type="entry name" value="EAL"/>
    <property type="match status" value="1"/>
</dbReference>
<organism evidence="4 5">
    <name type="scientific">Ureibacillus aquaedulcis</name>
    <dbReference type="NCBI Taxonomy" id="3058421"/>
    <lineage>
        <taxon>Bacteria</taxon>
        <taxon>Bacillati</taxon>
        <taxon>Bacillota</taxon>
        <taxon>Bacilli</taxon>
        <taxon>Bacillales</taxon>
        <taxon>Caryophanaceae</taxon>
        <taxon>Ureibacillus</taxon>
    </lineage>
</organism>
<dbReference type="Gene3D" id="3.20.20.450">
    <property type="entry name" value="EAL domain"/>
    <property type="match status" value="1"/>
</dbReference>
<dbReference type="CDD" id="cd01948">
    <property type="entry name" value="EAL"/>
    <property type="match status" value="1"/>
</dbReference>
<dbReference type="Pfam" id="PF07238">
    <property type="entry name" value="PilZ"/>
    <property type="match status" value="1"/>
</dbReference>
<keyword evidence="5" id="KW-1185">Reference proteome</keyword>
<feature type="domain" description="GGDEF" evidence="3">
    <location>
        <begin position="203"/>
        <end position="336"/>
    </location>
</feature>
<dbReference type="InterPro" id="IPR009875">
    <property type="entry name" value="PilZ_domain"/>
</dbReference>
<dbReference type="SUPFAM" id="SSF55785">
    <property type="entry name" value="PYP-like sensor domain (PAS domain)"/>
    <property type="match status" value="1"/>
</dbReference>
<gene>
    <name evidence="4" type="ORF">QYB95_13840</name>
</gene>
<dbReference type="PROSITE" id="PS50883">
    <property type="entry name" value="EAL"/>
    <property type="match status" value="1"/>
</dbReference>
<comment type="caution">
    <text evidence="4">The sequence shown here is derived from an EMBL/GenBank/DDBJ whole genome shotgun (WGS) entry which is preliminary data.</text>
</comment>
<dbReference type="Proteomes" id="UP001172743">
    <property type="component" value="Unassembled WGS sequence"/>
</dbReference>
<dbReference type="InterPro" id="IPR029787">
    <property type="entry name" value="Nucleotide_cyclase"/>
</dbReference>
<dbReference type="EMBL" id="JAUHTQ010000011">
    <property type="protein sequence ID" value="MDN4494630.1"/>
    <property type="molecule type" value="Genomic_DNA"/>
</dbReference>
<evidence type="ECO:0000259" key="1">
    <source>
        <dbReference type="PROSITE" id="PS50113"/>
    </source>
</evidence>
<dbReference type="PROSITE" id="PS50113">
    <property type="entry name" value="PAC"/>
    <property type="match status" value="1"/>
</dbReference>
<sequence>MKYKEPRLNILKRLFNNEEVLETTELKENSDINHKHAAPLDEKGIESEIDNFQYIFDHLSSGIWMREEIHGELVYASKGFEEILQIPLTKIYDTPSLRFQMVHPMHKKEVAANFELVAKGQSVQMLYPITDGKGQKKWLLEQIIPRVKEEGSVTQIFGMITDVTHEMDIEEKLNFLANYDSLTRLPNQKSLFEQLDNYCREGMNFALLYLDIDRFYIINNSLGYQIGDEALKKIALRLSDLTPQDGYLARLNSNDFILLVKNYDDEKEVYQLAEKILRSFEEPITIQDYVLHMTTSIGITFFPEEGDRRLTLLENAHTALYQAKRQGKNNYQLFSHSRDIPSYKKYVLDRDMRQALLNEEFTLYFQPQVEPSKGFIVGAEVLIRWQHPQWGDVSPAEFIPLAEENHMVNQITDWEIERVCAILHEWKQKGYRLYPVSINISPMRFMKKGLVEFVQTQLEKYDVKPHYLQLEITESSLLKTDQTVLTILKELKSLGVKVAVDDFGTGYSSLDYLRKIKPDTMKIDKTFISNIKSDSEIDKGVIASILFLGKRLDMKVVAEGVEEKDQLEFLKHNECDMIQGFLFSEPVAKEKYEKMMQVGYLKAVQKSKRKGSLRENRKFYRFELPVHIQGEMTIAEVNDQVVQVGSTPILIENLSLGGIRILSNLKLPVNSNMKFKFEFKVLSEVIEVCGKLRWIEEELPNVYSYGVLFNLNRTLEDHLARLINRMTTLRIKNQPIPDTEFVYDQVTKFFKKA</sequence>
<dbReference type="Pfam" id="PF00990">
    <property type="entry name" value="GGDEF"/>
    <property type="match status" value="1"/>
</dbReference>